<dbReference type="InterPro" id="IPR010721">
    <property type="entry name" value="UstE-like"/>
</dbReference>
<evidence type="ECO:0000313" key="2">
    <source>
        <dbReference type="EMBL" id="KIW00801.1"/>
    </source>
</evidence>
<keyword evidence="1" id="KW-0812">Transmembrane</keyword>
<dbReference type="VEuPathDB" id="FungiDB:PV09_07780"/>
<dbReference type="EMBL" id="KN847560">
    <property type="protein sequence ID" value="KIW00801.1"/>
    <property type="molecule type" value="Genomic_DNA"/>
</dbReference>
<dbReference type="GeneID" id="27315753"/>
<name>A0A0D1XF19_9PEZI</name>
<dbReference type="Gene3D" id="1.20.120.1630">
    <property type="match status" value="1"/>
</dbReference>
<organism evidence="2 3">
    <name type="scientific">Verruconis gallopava</name>
    <dbReference type="NCBI Taxonomy" id="253628"/>
    <lineage>
        <taxon>Eukaryota</taxon>
        <taxon>Fungi</taxon>
        <taxon>Dikarya</taxon>
        <taxon>Ascomycota</taxon>
        <taxon>Pezizomycotina</taxon>
        <taxon>Dothideomycetes</taxon>
        <taxon>Pleosporomycetidae</taxon>
        <taxon>Venturiales</taxon>
        <taxon>Sympoventuriaceae</taxon>
        <taxon>Verruconis</taxon>
    </lineage>
</organism>
<gene>
    <name evidence="2" type="ORF">PV09_07780</name>
</gene>
<dbReference type="RefSeq" id="XP_016210670.1">
    <property type="nucleotide sequence ID" value="XM_016361591.1"/>
</dbReference>
<evidence type="ECO:0000313" key="3">
    <source>
        <dbReference type="Proteomes" id="UP000053259"/>
    </source>
</evidence>
<keyword evidence="1" id="KW-0472">Membrane</keyword>
<dbReference type="Pfam" id="PF06966">
    <property type="entry name" value="DUF1295"/>
    <property type="match status" value="1"/>
</dbReference>
<feature type="transmembrane region" description="Helical" evidence="1">
    <location>
        <begin position="162"/>
        <end position="186"/>
    </location>
</feature>
<accession>A0A0D1XF19</accession>
<dbReference type="AlphaFoldDB" id="A0A0D1XF19"/>
<feature type="transmembrane region" description="Helical" evidence="1">
    <location>
        <begin position="260"/>
        <end position="282"/>
    </location>
</feature>
<dbReference type="Proteomes" id="UP000053259">
    <property type="component" value="Unassembled WGS sequence"/>
</dbReference>
<dbReference type="InParanoid" id="A0A0D1XF19"/>
<proteinExistence type="predicted"/>
<feature type="transmembrane region" description="Helical" evidence="1">
    <location>
        <begin position="198"/>
        <end position="220"/>
    </location>
</feature>
<evidence type="ECO:0008006" key="4">
    <source>
        <dbReference type="Google" id="ProtNLM"/>
    </source>
</evidence>
<keyword evidence="3" id="KW-1185">Reference proteome</keyword>
<evidence type="ECO:0000256" key="1">
    <source>
        <dbReference type="SAM" id="Phobius"/>
    </source>
</evidence>
<dbReference type="HOGENOM" id="CLU_043418_2_0_1"/>
<feature type="transmembrane region" description="Helical" evidence="1">
    <location>
        <begin position="332"/>
        <end position="350"/>
    </location>
</feature>
<dbReference type="GO" id="GO:0016020">
    <property type="term" value="C:membrane"/>
    <property type="evidence" value="ECO:0007669"/>
    <property type="project" value="TreeGrafter"/>
</dbReference>
<keyword evidence="1" id="KW-1133">Transmembrane helix</keyword>
<sequence length="354" mass="39534">MQRNTSLDNPWKQMSAVGEKALYADTKGTSFSNVSVRNTVGTVGLLESTILPSISIHGGLSIIAYGIAVSTDRLEVKDLLWPSAQLANVLWAAVGSRMYHQDISFPKAWSTLGWNEKVLVTGMTLWGGRLFSRILARTLARGEDDARYIEVKKEKDFWSKALFTHFVPEALFQAVITLPFTISFRALPSETLHAPSEWFPVIHSLAVGLFSAGFALETLADAQLDKHKQSSTGMKTDGVWSIVRHPNYLGDALIHVSFPIMLYGSGLLHPLALFSPIANYVYLRFVGGDRPTETSQRRRYSTSDPVKFKQFEAYSEEKNSFWPSTKEFRNPWLWVIVGAGVVGAAVERVLRDYL</sequence>
<protein>
    <recommendedName>
        <fullName evidence="4">Steroid 5-alpha reductase C-terminal domain-containing protein</fullName>
    </recommendedName>
</protein>
<dbReference type="PANTHER" id="PTHR32251">
    <property type="entry name" value="3-OXO-5-ALPHA-STEROID 4-DEHYDROGENASE"/>
    <property type="match status" value="1"/>
</dbReference>
<reference evidence="2 3" key="1">
    <citation type="submission" date="2015-01" db="EMBL/GenBank/DDBJ databases">
        <title>The Genome Sequence of Ochroconis gallopava CBS43764.</title>
        <authorList>
            <consortium name="The Broad Institute Genomics Platform"/>
            <person name="Cuomo C."/>
            <person name="de Hoog S."/>
            <person name="Gorbushina A."/>
            <person name="Stielow B."/>
            <person name="Teixiera M."/>
            <person name="Abouelleil A."/>
            <person name="Chapman S.B."/>
            <person name="Priest M."/>
            <person name="Young S.K."/>
            <person name="Wortman J."/>
            <person name="Nusbaum C."/>
            <person name="Birren B."/>
        </authorList>
    </citation>
    <scope>NUCLEOTIDE SEQUENCE [LARGE SCALE GENOMIC DNA]</scope>
    <source>
        <strain evidence="2 3">CBS 43764</strain>
    </source>
</reference>
<dbReference type="PANTHER" id="PTHR32251:SF15">
    <property type="entry name" value="3-OXO-5-ALPHA-STEROID 4-DEHYDROGENASE (DUF1295)"/>
    <property type="match status" value="1"/>
</dbReference>
<dbReference type="OrthoDB" id="67965at2759"/>